<name>A0AAD6HYU4_PENCN</name>
<gene>
    <name evidence="1" type="ORF">N7460_013424</name>
</gene>
<dbReference type="AlphaFoldDB" id="A0AAD6HYU4"/>
<accession>A0AAD6HYU4</accession>
<evidence type="ECO:0000313" key="1">
    <source>
        <dbReference type="EMBL" id="KAJ6023029.1"/>
    </source>
</evidence>
<evidence type="ECO:0000313" key="2">
    <source>
        <dbReference type="Proteomes" id="UP001219568"/>
    </source>
</evidence>
<reference evidence="1" key="2">
    <citation type="submission" date="2023-01" db="EMBL/GenBank/DDBJ databases">
        <authorList>
            <person name="Petersen C."/>
        </authorList>
    </citation>
    <scope>NUCLEOTIDE SEQUENCE</scope>
    <source>
        <strain evidence="1">IBT 15450</strain>
    </source>
</reference>
<reference evidence="1" key="1">
    <citation type="journal article" date="2023" name="IMA Fungus">
        <title>Comparative genomic study of the Penicillium genus elucidates a diverse pangenome and 15 lateral gene transfer events.</title>
        <authorList>
            <person name="Petersen C."/>
            <person name="Sorensen T."/>
            <person name="Nielsen M.R."/>
            <person name="Sondergaard T.E."/>
            <person name="Sorensen J.L."/>
            <person name="Fitzpatrick D.A."/>
            <person name="Frisvad J.C."/>
            <person name="Nielsen K.L."/>
        </authorList>
    </citation>
    <scope>NUCLEOTIDE SEQUENCE</scope>
    <source>
        <strain evidence="1">IBT 15450</strain>
    </source>
</reference>
<organism evidence="1 2">
    <name type="scientific">Penicillium canescens</name>
    <dbReference type="NCBI Taxonomy" id="5083"/>
    <lineage>
        <taxon>Eukaryota</taxon>
        <taxon>Fungi</taxon>
        <taxon>Dikarya</taxon>
        <taxon>Ascomycota</taxon>
        <taxon>Pezizomycotina</taxon>
        <taxon>Eurotiomycetes</taxon>
        <taxon>Eurotiomycetidae</taxon>
        <taxon>Eurotiales</taxon>
        <taxon>Aspergillaceae</taxon>
        <taxon>Penicillium</taxon>
    </lineage>
</organism>
<protein>
    <submittedName>
        <fullName evidence="1">Uncharacterized protein</fullName>
    </submittedName>
</protein>
<proteinExistence type="predicted"/>
<dbReference type="EMBL" id="JAQJZL010000016">
    <property type="protein sequence ID" value="KAJ6023029.1"/>
    <property type="molecule type" value="Genomic_DNA"/>
</dbReference>
<keyword evidence="2" id="KW-1185">Reference proteome</keyword>
<dbReference type="Proteomes" id="UP001219568">
    <property type="component" value="Unassembled WGS sequence"/>
</dbReference>
<sequence length="129" mass="14679">MIQDYCCGFHHRGPNGIYGTPRDYARYVNRWGIRTLCLNSNITRSKFKIRNSFGGLTCAPITSFDGCRNADPNRTVYTVTVALMIRPSLPEFQPTTARIRVEPWQNMTSNQLISGDRVILFLYGLIQTA</sequence>
<comment type="caution">
    <text evidence="1">The sequence shown here is derived from an EMBL/GenBank/DDBJ whole genome shotgun (WGS) entry which is preliminary data.</text>
</comment>